<dbReference type="PATRIC" id="fig|1244869.3.peg.4263"/>
<accession>M2Y3Z5</accession>
<sequence>MRSTWPFIAGAIVAGLVTLFTLPILVATGLIMMAAGSFGRDEAVLSGGSAFSMRDERGRITSKLVNTTYSVVSVPITGEPRPRRTLLRQRVTVGDDGEGRASLSAWLVGAPSELRKPPLYHISVTAHAASLGDDFLFWTERGGRRTAYSLANGDWLFDSDLPLATFTFEPEARRMAALSQADEEYSSRGGVAVFTYAAPGRVLRRVVLVVDDPMRAGMLRATLSATKLVTYTDEVMGGRVVELPLGSGAVRIPVTPNDMDIRRALVPPGMRLVPIQLWG</sequence>
<keyword evidence="1" id="KW-0812">Transmembrane</keyword>
<evidence type="ECO:0000313" key="2">
    <source>
        <dbReference type="EMBL" id="EME67806.1"/>
    </source>
</evidence>
<keyword evidence="1" id="KW-0472">Membrane</keyword>
<evidence type="ECO:0000313" key="3">
    <source>
        <dbReference type="Proteomes" id="UP000011744"/>
    </source>
</evidence>
<dbReference type="eggNOG" id="ENOG50338J1">
    <property type="taxonomic scope" value="Bacteria"/>
</dbReference>
<dbReference type="EMBL" id="AONQ01000103">
    <property type="protein sequence ID" value="EME67806.1"/>
    <property type="molecule type" value="Genomic_DNA"/>
</dbReference>
<keyword evidence="3" id="KW-1185">Reference proteome</keyword>
<gene>
    <name evidence="2" type="ORF">H261_21631</name>
</gene>
<proteinExistence type="predicted"/>
<keyword evidence="1" id="KW-1133">Transmembrane helix</keyword>
<evidence type="ECO:0000256" key="1">
    <source>
        <dbReference type="SAM" id="Phobius"/>
    </source>
</evidence>
<dbReference type="RefSeq" id="WP_008621871.1">
    <property type="nucleotide sequence ID" value="NZ_AONQ01000103.1"/>
</dbReference>
<feature type="transmembrane region" description="Helical" evidence="1">
    <location>
        <begin position="6"/>
        <end position="31"/>
    </location>
</feature>
<protein>
    <submittedName>
        <fullName evidence="2">Uncharacterized protein</fullName>
    </submittedName>
</protein>
<comment type="caution">
    <text evidence="2">The sequence shown here is derived from an EMBL/GenBank/DDBJ whole genome shotgun (WGS) entry which is preliminary data.</text>
</comment>
<organism evidence="2 3">
    <name type="scientific">Paramagnetospirillum caucaseum</name>
    <dbReference type="NCBI Taxonomy" id="1244869"/>
    <lineage>
        <taxon>Bacteria</taxon>
        <taxon>Pseudomonadati</taxon>
        <taxon>Pseudomonadota</taxon>
        <taxon>Alphaproteobacteria</taxon>
        <taxon>Rhodospirillales</taxon>
        <taxon>Magnetospirillaceae</taxon>
        <taxon>Paramagnetospirillum</taxon>
    </lineage>
</organism>
<dbReference type="Proteomes" id="UP000011744">
    <property type="component" value="Unassembled WGS sequence"/>
</dbReference>
<reference evidence="2 3" key="1">
    <citation type="journal article" date="2014" name="Genome Announc.">
        <title>Draft Genome Sequence of Magnetospirillum sp. Strain SO-1, a Freshwater Magnetotactic Bacterium Isolated from the Ol'khovka River, Russia.</title>
        <authorList>
            <person name="Grouzdev D.S."/>
            <person name="Dziuba M.V."/>
            <person name="Sukhacheva M.S."/>
            <person name="Mardanov A.V."/>
            <person name="Beletskiy A.V."/>
            <person name="Kuznetsov B.B."/>
            <person name="Skryabin K.G."/>
        </authorList>
    </citation>
    <scope>NUCLEOTIDE SEQUENCE [LARGE SCALE GENOMIC DNA]</scope>
    <source>
        <strain evidence="2 3">SO-1</strain>
    </source>
</reference>
<name>M2Y3Z5_9PROT</name>
<dbReference type="OrthoDB" id="7331047at2"/>
<dbReference type="AlphaFoldDB" id="M2Y3Z5"/>